<feature type="compositionally biased region" description="Basic and acidic residues" evidence="1">
    <location>
        <begin position="1003"/>
        <end position="1015"/>
    </location>
</feature>
<comment type="caution">
    <text evidence="3">The sequence shown here is derived from an EMBL/GenBank/DDBJ whole genome shotgun (WGS) entry which is preliminary data.</text>
</comment>
<feature type="compositionally biased region" description="Basic and acidic residues" evidence="1">
    <location>
        <begin position="2921"/>
        <end position="2937"/>
    </location>
</feature>
<feature type="transmembrane region" description="Helical" evidence="2">
    <location>
        <begin position="3443"/>
        <end position="3462"/>
    </location>
</feature>
<feature type="compositionally biased region" description="Low complexity" evidence="1">
    <location>
        <begin position="985"/>
        <end position="996"/>
    </location>
</feature>
<feature type="region of interest" description="Disordered" evidence="1">
    <location>
        <begin position="1382"/>
        <end position="1428"/>
    </location>
</feature>
<proteinExistence type="predicted"/>
<feature type="compositionally biased region" description="Basic residues" evidence="1">
    <location>
        <begin position="327"/>
        <end position="340"/>
    </location>
</feature>
<organism evidence="3 4">
    <name type="scientific">Arctia plantaginis</name>
    <name type="common">Wood tiger moth</name>
    <name type="synonym">Phalaena plantaginis</name>
    <dbReference type="NCBI Taxonomy" id="874455"/>
    <lineage>
        <taxon>Eukaryota</taxon>
        <taxon>Metazoa</taxon>
        <taxon>Ecdysozoa</taxon>
        <taxon>Arthropoda</taxon>
        <taxon>Hexapoda</taxon>
        <taxon>Insecta</taxon>
        <taxon>Pterygota</taxon>
        <taxon>Neoptera</taxon>
        <taxon>Endopterygota</taxon>
        <taxon>Lepidoptera</taxon>
        <taxon>Glossata</taxon>
        <taxon>Ditrysia</taxon>
        <taxon>Noctuoidea</taxon>
        <taxon>Erebidae</taxon>
        <taxon>Arctiinae</taxon>
        <taxon>Arctia</taxon>
    </lineage>
</organism>
<feature type="compositionally biased region" description="Polar residues" evidence="1">
    <location>
        <begin position="2401"/>
        <end position="2414"/>
    </location>
</feature>
<feature type="compositionally biased region" description="Basic and acidic residues" evidence="1">
    <location>
        <begin position="2590"/>
        <end position="2604"/>
    </location>
</feature>
<protein>
    <submittedName>
        <fullName evidence="3">Uncharacterized protein</fullName>
    </submittedName>
</protein>
<feature type="region of interest" description="Disordered" evidence="1">
    <location>
        <begin position="2898"/>
        <end position="2944"/>
    </location>
</feature>
<feature type="compositionally biased region" description="Low complexity" evidence="1">
    <location>
        <begin position="442"/>
        <end position="454"/>
    </location>
</feature>
<keyword evidence="2" id="KW-0812">Transmembrane</keyword>
<feature type="region of interest" description="Disordered" evidence="1">
    <location>
        <begin position="979"/>
        <end position="1020"/>
    </location>
</feature>
<feature type="region of interest" description="Disordered" evidence="1">
    <location>
        <begin position="2383"/>
        <end position="2432"/>
    </location>
</feature>
<evidence type="ECO:0000256" key="2">
    <source>
        <dbReference type="SAM" id="Phobius"/>
    </source>
</evidence>
<dbReference type="EMBL" id="CADEBD010000314">
    <property type="protein sequence ID" value="CAB3243045.1"/>
    <property type="molecule type" value="Genomic_DNA"/>
</dbReference>
<feature type="compositionally biased region" description="Polar residues" evidence="1">
    <location>
        <begin position="832"/>
        <end position="852"/>
    </location>
</feature>
<keyword evidence="2" id="KW-1133">Transmembrane helix</keyword>
<reference evidence="3 4" key="1">
    <citation type="submission" date="2020-04" db="EMBL/GenBank/DDBJ databases">
        <authorList>
            <person name="Wallbank WR R."/>
            <person name="Pardo Diaz C."/>
            <person name="Kozak K."/>
            <person name="Martin S."/>
            <person name="Jiggins C."/>
            <person name="Moest M."/>
            <person name="Warren A I."/>
            <person name="Byers J.R.P. K."/>
            <person name="Montejo-Kovacevich G."/>
            <person name="Yen C E."/>
        </authorList>
    </citation>
    <scope>NUCLEOTIDE SEQUENCE [LARGE SCALE GENOMIC DNA]</scope>
</reference>
<name>A0A8S1A471_ARCPL</name>
<feature type="region of interest" description="Disordered" evidence="1">
    <location>
        <begin position="2161"/>
        <end position="2182"/>
    </location>
</feature>
<gene>
    <name evidence="3" type="ORF">APLA_LOCUS10203</name>
</gene>
<feature type="compositionally biased region" description="Basic residues" evidence="1">
    <location>
        <begin position="289"/>
        <end position="302"/>
    </location>
</feature>
<dbReference type="OrthoDB" id="361693at2759"/>
<feature type="compositionally biased region" description="Basic and acidic residues" evidence="1">
    <location>
        <begin position="1382"/>
        <end position="1395"/>
    </location>
</feature>
<evidence type="ECO:0000313" key="3">
    <source>
        <dbReference type="EMBL" id="CAB3243045.1"/>
    </source>
</evidence>
<feature type="compositionally biased region" description="Basic residues" evidence="1">
    <location>
        <begin position="2423"/>
        <end position="2432"/>
    </location>
</feature>
<feature type="region of interest" description="Disordered" evidence="1">
    <location>
        <begin position="439"/>
        <end position="466"/>
    </location>
</feature>
<sequence>MKRHSESCSCTNCAYKSRSKRPSVQQIVADGTRIDKLFYGKYLPLRERKLLEKLVRTRAVYDNVKDRLLSASGSSDLTRSDYTGKSRAYYRNRKKKMIEVTDRGEIRSSNTSKLSSCCNCCSCSSLKKIKESIEKHPHVHKHYVPYENIAKYSKNDEMRAKARRRRLGSKISEKMRDLRYKSKNIRSDPCFCTLSLIKFSSKRSIKKLKSKEDAKRSIGPTISFAESELERRSKAGQKLRSIQQSIVNSIETRFKIKKDSLSLFRAKLRKRAMRRRRHDSESYTPEFRPRRRRRKKKSHHRLSGIYVKSVTSATSKPKFKTSAVKMKSKRKMRKRHKSKGKMMINRESQVSVLGKITSKPSQYQQRKYRTSSSITNTSLKTSSKSGVQTQIKPRKKSTTKYTINSSTQSNSSDSLKKNQTEFSLRRCFCTLKLKKKKRKLRSSISKKTTSSFSTQHSDKRDHNMRNRQTKSIVGEHDNVPKESLVSPTECECDTEMRAHHRKEIKRNRKLTNTEKIPQKSTTSLIFERSPHTRQEKTQSEKRKMKHAYAKAVEVHRPSVNDMPSQVVKSNKTKPTNTEAFWHKCFCTLKFFNKDSSKKHSGIIIQPQKKKDVIVRVHSRMTTNHLENMKYFHEPSRLSSFECEPGICSPDQCNPQECKKFIKARHARSKNKYSDTSSKNIVLIHENPKLLPYECEPGVCIPGQCNPSECQKLIKHRNVQHKNKYQETNIDTRSTYSEIPRQIISSKTQQSLSLAREKKTNKINHYPKEPEEKIGSGHSNRETVRIGSNISFNIEFYKERPLVDSIKESDNTSKAMKKETREKPSRKPKYTRSRQTVNIKTRGLQSTTNTKHIASSAEPKTKKRHVYVGSPKKTKCFCTLKLHKKGRNAKNKENIFLTSRSTKTTLEMFEPGLNTSVIKSTNTSKIFRHKLKSNECAPGFCVPNKCDPYKCYDSIRNRGMRRYHSRHIATGRELRSVLSMTSTEFSSSNKSRSTQSSNVVQPLQEHRVKNRPEKIESNYSPSRQAVRIGSNFSFNLGFYKENYNTNTREKTIPTMYNTVGNLTYICDIKPISMKHRQYVSKHHLLRASDIVKTNDKVPNVGNILKRCFCSLMLHTKDCGRNDYNPCSFNPKITQLTEIIPGQKYKKSVCKFKSLNPICIPTGKCSEKYISGRDLHMTNIKLNRNEGIVKIKSQNGYKANKCSKSSHSSYNDFRKYVENSNNSIPKLQQYSEYQVEKVLNDPTQRNTNPFYNSFYALNLKVSRVRKIPQDLEDDECEPEFCVPYQCDAAECLRRIKSRLKSWKETGTDSLDTTPAASMTDRMRLSHNYVQADKHSALKVFHPRKGKKRYGSNVKLNMSFYTHLDDTNKEPGKRTTIPQFYDAYRNKTENGKKKDYDRPAPTQQKPYYGQNDHPQREDIISSKHKSRRMPLKKYAASKFKFQDKQRDMIEAAGDGNNQQQKLTFVPKSPRKQRKTTNVQTEAKITKSIYVGKEHKSMNIATDDAALQPEVITELIHSSKFPKRKNIAMENEIMESQPIQYGKSRKSVHIADPEVVPKVIYSGKYHRAVQVPMNPNEIPKSVYRGKYREKINSPTEPEASKSSFSSKYRKHMKIRTDRASRLSRSRRTKMPEELEKFLMKPPRRKVYTIGSNINFSMQFYKEDDSLAVEKEQETGQTDAGSGMIEKIRCFCTSKKRGTQDIKSKKEGQGGDKELGKESKKEIKELVSKGTKEEVSKKSREIKSKILGIKSNQTKSNQSKMLGMEKSAYEGSQKIEKSDLVDESQRELDQIFKSELAIAKKPDKTRTELTKINEKLEHKAPEKIENIEEKVPVKIEKSKQKVKGEHEITENIDKGEHDVSDKIRVKSICKCKMPVCTCKLPVCKCESKKKEGRKEKEKKIERKKGHKNKNALCDCDPKSRRLRSKSTKVSYDALSVKSDVLSYDKSTLTGGKQFTRSLYECEPHVCIPGICDPNVCFKIFKSKRPVKNIAVSATQDVKSKLVSTPITFPSMPLAASAIKRCFCILQLKNKPAQHMIEKSMTPKKQKKDIQRPEVQNFLRKSFGKVSTLLTKPKISRPKAALKLEAENVQLLKQGMDMKPAVPEYAFDGSKLPEVSSKKRKRHICKCHKNTKGKTVCECVQEYLDSSKYLQPELPDSYQQERIETPPHKVAKSMKSKASLGRQDKPKLKKIDQKLSLKSKYVKRDGSETITKEAAIPQTKVKLGQQPICKCKKQVLHKSVCKCQLQAMDDSTALEPETPLTDTSEEKKLFLQKIKSIPPRLSQSLKLKLAGSIKKRDKTKPRQPSELKVEKTISELRKSKSVRRKDEKVKNNVICECKTCKCALEEFLDTESSKTDLDTKKKKLSYKNIPLRISKSLKHKSLILSTKKTVRPSKIKQEIPKKPTPQRAMSTDVNTLKSEASSISIDKQKKSKSKSQKQSKRKKGISICTCKDIPICICKGISICTCKPIKEHKSLKSKSILLEPRKLDKIKQKSSKGLKTKSYDSNTATITKKTKSKTGTIQEEPELYKSTEKLGKVICECQLHNFDDLEEETTDAENLRRGQSIIKATRRISRSLKSLKSPSLGLSLKKQPNKPKKQEIDSASETERPSIYKKKKGEFKQDNICECPLQDFNDLEEGTTDTEKVSRGQSIIEAARRISRSLKSLKSPSLGLSLNKQPQNIYKKKKGKISIEAASQSAETESMKKKHTSKESKHKPHFICECYPKKSEPTDKGVISEPPSPISPLGDLAAGDTKSKSMKPALGDQIVQGLPIETKAAGDQELKEVAKGTKRKRKSKKIEQPATLAVCPCCGKSNHIQSLKSQPQTVCECNKSDTSFFKCLRKNKKSPPGPMIPDLENACPVCLRQNLTDICTCGLSNERKDVYLPATHLQNVCPECSKKKLAEALQEARSKPPQASSRKSYSGEPNVRTKIESQKKTKNKDEPPPPPPIFSMYVDATNMKVKNKEEIYRNLGIGCKDKLEGCYLPPLQKGQVAKPSIDLVIDRDNASILRPDDMMQSFGDGDRRKYSIPKKGETKQKAGTSHSVACPICNPLQVGGDATKSQVDGKQDKEHDKHCTCCICTDKDGKRKKGHPKNCTCCICRYGCRFGSTRRATDSPDAESLKFLDKSQLLKYDEKQKKKVEPPKKKPEVKKKVMPVTLQAQNKLRNFTKALQAPRSCYCGLRICDREIKKLETKASSGLQGEIPPPCVCGSYICKKRYTKKNKYYRLLEKKKSKDEKHRKETFQRWKKEARARIKEQDAEDAELRKRVLRQDKKAMAVLEKYIDDSNSWVLLAENASEIGRFGINTMRRMITSFKRCVRHPLDVCYRAQIAREDPRRAAAKALEEFQGSGYSGMAARVRQRCAAMQTSRYLISALERHPVTNYLLHFRDRDPKKRLFKRKPEKEPPEVECSPFLTSLRQKPCLWLYRLCPWFYPHCLGLLAFWRQFTDVVLFLLAVVVWSPCILLTEFCRTVMCCFMCAGGG</sequence>
<feature type="compositionally biased region" description="Polar residues" evidence="1">
    <location>
        <begin position="1588"/>
        <end position="1602"/>
    </location>
</feature>
<evidence type="ECO:0000313" key="4">
    <source>
        <dbReference type="Proteomes" id="UP000494256"/>
    </source>
</evidence>
<feature type="compositionally biased region" description="Basic residues" evidence="1">
    <location>
        <begin position="1419"/>
        <end position="1428"/>
    </location>
</feature>
<feature type="region of interest" description="Disordered" evidence="1">
    <location>
        <begin position="1586"/>
        <end position="1622"/>
    </location>
</feature>
<dbReference type="Proteomes" id="UP000494256">
    <property type="component" value="Unassembled WGS sequence"/>
</dbReference>
<feature type="compositionally biased region" description="Polar residues" evidence="1">
    <location>
        <begin position="358"/>
        <end position="391"/>
    </location>
</feature>
<accession>A0A8S1A471</accession>
<feature type="region of interest" description="Disordered" evidence="1">
    <location>
        <begin position="2576"/>
        <end position="2607"/>
    </location>
</feature>
<feature type="compositionally biased region" description="Basic residues" evidence="1">
    <location>
        <begin position="2698"/>
        <end position="2707"/>
    </location>
</feature>
<feature type="region of interest" description="Disordered" evidence="1">
    <location>
        <begin position="2676"/>
        <end position="2707"/>
    </location>
</feature>
<evidence type="ECO:0000256" key="1">
    <source>
        <dbReference type="SAM" id="MobiDB-lite"/>
    </source>
</evidence>
<keyword evidence="2" id="KW-0472">Membrane</keyword>
<feature type="region of interest" description="Disordered" evidence="1">
    <location>
        <begin position="807"/>
        <end position="863"/>
    </location>
</feature>
<feature type="region of interest" description="Disordered" evidence="1">
    <location>
        <begin position="327"/>
        <end position="417"/>
    </location>
</feature>
<feature type="region of interest" description="Disordered" evidence="1">
    <location>
        <begin position="272"/>
        <end position="303"/>
    </location>
</feature>
<feature type="compositionally biased region" description="Basic and acidic residues" evidence="1">
    <location>
        <begin position="807"/>
        <end position="824"/>
    </location>
</feature>
<feature type="region of interest" description="Disordered" evidence="1">
    <location>
        <begin position="1694"/>
        <end position="1714"/>
    </location>
</feature>